<feature type="compositionally biased region" description="Polar residues" evidence="2">
    <location>
        <begin position="54"/>
        <end position="76"/>
    </location>
</feature>
<proteinExistence type="predicted"/>
<evidence type="ECO:0000256" key="2">
    <source>
        <dbReference type="SAM" id="MobiDB-lite"/>
    </source>
</evidence>
<gene>
    <name evidence="3" type="ORF">KDI_42210</name>
</gene>
<feature type="compositionally biased region" description="Basic and acidic residues" evidence="2">
    <location>
        <begin position="39"/>
        <end position="51"/>
    </location>
</feature>
<name>A0A5A5TH10_9CHLR</name>
<feature type="coiled-coil region" evidence="1">
    <location>
        <begin position="267"/>
        <end position="294"/>
    </location>
</feature>
<dbReference type="AlphaFoldDB" id="A0A5A5TH10"/>
<keyword evidence="4" id="KW-1185">Reference proteome</keyword>
<protein>
    <submittedName>
        <fullName evidence="3">Uncharacterized protein</fullName>
    </submittedName>
</protein>
<accession>A0A5A5TH10</accession>
<feature type="region of interest" description="Disordered" evidence="2">
    <location>
        <begin position="1"/>
        <end position="84"/>
    </location>
</feature>
<sequence>MPIRPEGNFEQSASYDNAIESENEGEESRVRQNLYNLDVAKREVKPREDLGKSLLSQQLTENRQRGDNPQSQQLRDNPQPGEESLLSRQLTENLQLLAKLRFQEDQRQSAAQKLAENPLLREIANPELIMQGMSTKLGIDEPLRESLEQIVYRQLGENPLPGERPNPTRGQQLIKQWRIDRFANPTTERAEKPVPELRIDEPTYSQKFRAAFNLENTNNERDTLVEFKYWSDLFDKNVAQMKDAGSMVESKVKEFSERYEHLLQPSDNNVFNEIESLREEIEFLRIQLSNLPEAIKHNITSMETGRQRYQGDQADTMDSIINKAQEELGTLPNLSQHIDALTALHSKVSDTLSPPSGLPGDIW</sequence>
<dbReference type="Proteomes" id="UP000322530">
    <property type="component" value="Unassembled WGS sequence"/>
</dbReference>
<evidence type="ECO:0000313" key="3">
    <source>
        <dbReference type="EMBL" id="GCF10657.1"/>
    </source>
</evidence>
<keyword evidence="1" id="KW-0175">Coiled coil</keyword>
<evidence type="ECO:0000313" key="4">
    <source>
        <dbReference type="Proteomes" id="UP000322530"/>
    </source>
</evidence>
<dbReference type="EMBL" id="BIXY01000078">
    <property type="protein sequence ID" value="GCF10657.1"/>
    <property type="molecule type" value="Genomic_DNA"/>
</dbReference>
<evidence type="ECO:0000256" key="1">
    <source>
        <dbReference type="SAM" id="Coils"/>
    </source>
</evidence>
<comment type="caution">
    <text evidence="3">The sequence shown here is derived from an EMBL/GenBank/DDBJ whole genome shotgun (WGS) entry which is preliminary data.</text>
</comment>
<reference evidence="3 4" key="1">
    <citation type="submission" date="2019-01" db="EMBL/GenBank/DDBJ databases">
        <title>Draft genome sequence of Dictyobacter sp. Uno17.</title>
        <authorList>
            <person name="Wang C.M."/>
            <person name="Zheng Y."/>
            <person name="Sakai Y."/>
            <person name="Abe K."/>
            <person name="Yokota A."/>
            <person name="Yabe S."/>
        </authorList>
    </citation>
    <scope>NUCLEOTIDE SEQUENCE [LARGE SCALE GENOMIC DNA]</scope>
    <source>
        <strain evidence="3 4">Uno17</strain>
    </source>
</reference>
<organism evidence="3 4">
    <name type="scientific">Dictyobacter arantiisoli</name>
    <dbReference type="NCBI Taxonomy" id="2014874"/>
    <lineage>
        <taxon>Bacteria</taxon>
        <taxon>Bacillati</taxon>
        <taxon>Chloroflexota</taxon>
        <taxon>Ktedonobacteria</taxon>
        <taxon>Ktedonobacterales</taxon>
        <taxon>Dictyobacteraceae</taxon>
        <taxon>Dictyobacter</taxon>
    </lineage>
</organism>